<dbReference type="EMBL" id="JACKWZ010000077">
    <property type="protein sequence ID" value="KAF9417094.1"/>
    <property type="molecule type" value="Genomic_DNA"/>
</dbReference>
<evidence type="ECO:0000256" key="1">
    <source>
        <dbReference type="SAM" id="MobiDB-lite"/>
    </source>
</evidence>
<feature type="compositionally biased region" description="Low complexity" evidence="1">
    <location>
        <begin position="174"/>
        <end position="191"/>
    </location>
</feature>
<accession>A0A835GHW8</accession>
<dbReference type="Proteomes" id="UP000648187">
    <property type="component" value="Unassembled WGS sequence"/>
</dbReference>
<evidence type="ECO:0000313" key="3">
    <source>
        <dbReference type="EMBL" id="KAF9417094.1"/>
    </source>
</evidence>
<feature type="transmembrane region" description="Helical" evidence="2">
    <location>
        <begin position="87"/>
        <end position="106"/>
    </location>
</feature>
<organism evidence="3 4">
    <name type="scientific">Spodoptera exigua</name>
    <name type="common">Beet armyworm</name>
    <name type="synonym">Noctua fulgens</name>
    <dbReference type="NCBI Taxonomy" id="7107"/>
    <lineage>
        <taxon>Eukaryota</taxon>
        <taxon>Metazoa</taxon>
        <taxon>Ecdysozoa</taxon>
        <taxon>Arthropoda</taxon>
        <taxon>Hexapoda</taxon>
        <taxon>Insecta</taxon>
        <taxon>Pterygota</taxon>
        <taxon>Neoptera</taxon>
        <taxon>Endopterygota</taxon>
        <taxon>Lepidoptera</taxon>
        <taxon>Glossata</taxon>
        <taxon>Ditrysia</taxon>
        <taxon>Noctuoidea</taxon>
        <taxon>Noctuidae</taxon>
        <taxon>Amphipyrinae</taxon>
        <taxon>Spodoptera</taxon>
    </lineage>
</organism>
<evidence type="ECO:0000256" key="2">
    <source>
        <dbReference type="SAM" id="Phobius"/>
    </source>
</evidence>
<gene>
    <name evidence="3" type="ORF">HW555_005713</name>
</gene>
<evidence type="ECO:0008006" key="5">
    <source>
        <dbReference type="Google" id="ProtNLM"/>
    </source>
</evidence>
<protein>
    <recommendedName>
        <fullName evidence="5">MARVEL domain-containing protein</fullName>
    </recommendedName>
</protein>
<keyword evidence="2" id="KW-0472">Membrane</keyword>
<proteinExistence type="predicted"/>
<feature type="transmembrane region" description="Helical" evidence="2">
    <location>
        <begin position="46"/>
        <end position="67"/>
    </location>
</feature>
<sequence>MKYSIERITITKLMSAFTKKFQIEQFYIFDSLPTLDKCCFLRSLKFGCILVIVIYVSFILQAVTIFIVKSNQCEFAGPISGFIDSLAGIICLLTAITTGVFLHGLIKKKHQFHIPFMYANLIILAFNFFTSITSMFIRMCEKPYLFGGANFAVAMLILYCLIIVNSHYKESVSGQSPSISNSPSASSSPRSITTGQTQNIQAAAETIT</sequence>
<feature type="transmembrane region" description="Helical" evidence="2">
    <location>
        <begin position="118"/>
        <end position="137"/>
    </location>
</feature>
<keyword evidence="4" id="KW-1185">Reference proteome</keyword>
<feature type="compositionally biased region" description="Polar residues" evidence="1">
    <location>
        <begin position="192"/>
        <end position="208"/>
    </location>
</feature>
<feature type="transmembrane region" description="Helical" evidence="2">
    <location>
        <begin position="143"/>
        <end position="164"/>
    </location>
</feature>
<name>A0A835GHW8_SPOEX</name>
<keyword evidence="2" id="KW-0812">Transmembrane</keyword>
<dbReference type="AlphaFoldDB" id="A0A835GHW8"/>
<evidence type="ECO:0000313" key="4">
    <source>
        <dbReference type="Proteomes" id="UP000648187"/>
    </source>
</evidence>
<feature type="region of interest" description="Disordered" evidence="1">
    <location>
        <begin position="174"/>
        <end position="208"/>
    </location>
</feature>
<reference evidence="3" key="1">
    <citation type="submission" date="2020-08" db="EMBL/GenBank/DDBJ databases">
        <title>Spodoptera exigua strain:BAW_Kor-Di-RS1 Genome sequencing and assembly.</title>
        <authorList>
            <person name="Kim J."/>
            <person name="Nam H.Y."/>
            <person name="Kwon M."/>
            <person name="Choi J.H."/>
            <person name="Cho S.R."/>
            <person name="Kim G.-H."/>
        </authorList>
    </citation>
    <scope>NUCLEOTIDE SEQUENCE</scope>
    <source>
        <strain evidence="3">BAW_Kor-Di-RS1</strain>
        <tissue evidence="3">Whole-body</tissue>
    </source>
</reference>
<keyword evidence="2" id="KW-1133">Transmembrane helix</keyword>
<comment type="caution">
    <text evidence="3">The sequence shown here is derived from an EMBL/GenBank/DDBJ whole genome shotgun (WGS) entry which is preliminary data.</text>
</comment>